<organism evidence="3 4">
    <name type="scientific">Hibiscus sabdariffa</name>
    <name type="common">roselle</name>
    <dbReference type="NCBI Taxonomy" id="183260"/>
    <lineage>
        <taxon>Eukaryota</taxon>
        <taxon>Viridiplantae</taxon>
        <taxon>Streptophyta</taxon>
        <taxon>Embryophyta</taxon>
        <taxon>Tracheophyta</taxon>
        <taxon>Spermatophyta</taxon>
        <taxon>Magnoliopsida</taxon>
        <taxon>eudicotyledons</taxon>
        <taxon>Gunneridae</taxon>
        <taxon>Pentapetalae</taxon>
        <taxon>rosids</taxon>
        <taxon>malvids</taxon>
        <taxon>Malvales</taxon>
        <taxon>Malvaceae</taxon>
        <taxon>Malvoideae</taxon>
        <taxon>Hibiscus</taxon>
    </lineage>
</organism>
<dbReference type="SUPFAM" id="SSF56112">
    <property type="entry name" value="Protein kinase-like (PK-like)"/>
    <property type="match status" value="1"/>
</dbReference>
<dbReference type="Pfam" id="PF07714">
    <property type="entry name" value="PK_Tyr_Ser-Thr"/>
    <property type="match status" value="1"/>
</dbReference>
<dbReference type="InterPro" id="IPR045272">
    <property type="entry name" value="ANXUR1/2-like"/>
</dbReference>
<comment type="caution">
    <text evidence="3">The sequence shown here is derived from an EMBL/GenBank/DDBJ whole genome shotgun (WGS) entry which is preliminary data.</text>
</comment>
<dbReference type="InterPro" id="IPR001245">
    <property type="entry name" value="Ser-Thr/Tyr_kinase_cat_dom"/>
</dbReference>
<feature type="transmembrane region" description="Helical" evidence="1">
    <location>
        <begin position="12"/>
        <end position="31"/>
    </location>
</feature>
<sequence length="159" mass="18498">MQSRKKKTTIVAVAALISGFVAFSLFLFVIFKNRSDKFANNNISAPFDTCRLFSLREIKTATNNYSRTTEIEMLSKLRHQNLVSLIVYCKEHKEMILVYDYMVHGTLRDHLYNTDTPPLQWEQRLKMCIGAAHGLHYLHRGPNHTIIHRDVKTTNIFVK</sequence>
<protein>
    <recommendedName>
        <fullName evidence="2">Protein kinase domain-containing protein</fullName>
    </recommendedName>
</protein>
<evidence type="ECO:0000256" key="1">
    <source>
        <dbReference type="SAM" id="Phobius"/>
    </source>
</evidence>
<gene>
    <name evidence="3" type="ORF">V6N11_072036</name>
</gene>
<evidence type="ECO:0000313" key="3">
    <source>
        <dbReference type="EMBL" id="KAK9043702.1"/>
    </source>
</evidence>
<keyword evidence="1" id="KW-0472">Membrane</keyword>
<evidence type="ECO:0000313" key="4">
    <source>
        <dbReference type="Proteomes" id="UP001396334"/>
    </source>
</evidence>
<dbReference type="PROSITE" id="PS50011">
    <property type="entry name" value="PROTEIN_KINASE_DOM"/>
    <property type="match status" value="1"/>
</dbReference>
<feature type="domain" description="Protein kinase" evidence="2">
    <location>
        <begin position="1"/>
        <end position="159"/>
    </location>
</feature>
<proteinExistence type="predicted"/>
<dbReference type="Proteomes" id="UP001396334">
    <property type="component" value="Unassembled WGS sequence"/>
</dbReference>
<dbReference type="Gene3D" id="1.10.510.10">
    <property type="entry name" value="Transferase(Phosphotransferase) domain 1"/>
    <property type="match status" value="1"/>
</dbReference>
<dbReference type="PANTHER" id="PTHR27003:SF456">
    <property type="entry name" value="RECEPTOR-LIKE PROTEIN KINASE FERONIA"/>
    <property type="match status" value="1"/>
</dbReference>
<dbReference type="InterPro" id="IPR008271">
    <property type="entry name" value="Ser/Thr_kinase_AS"/>
</dbReference>
<dbReference type="InterPro" id="IPR011009">
    <property type="entry name" value="Kinase-like_dom_sf"/>
</dbReference>
<accession>A0ABR2U2K8</accession>
<keyword evidence="1" id="KW-1133">Transmembrane helix</keyword>
<keyword evidence="1" id="KW-0812">Transmembrane</keyword>
<evidence type="ECO:0000259" key="2">
    <source>
        <dbReference type="PROSITE" id="PS50011"/>
    </source>
</evidence>
<keyword evidence="4" id="KW-1185">Reference proteome</keyword>
<reference evidence="3 4" key="1">
    <citation type="journal article" date="2024" name="G3 (Bethesda)">
        <title>Genome assembly of Hibiscus sabdariffa L. provides insights into metabolisms of medicinal natural products.</title>
        <authorList>
            <person name="Kim T."/>
        </authorList>
    </citation>
    <scope>NUCLEOTIDE SEQUENCE [LARGE SCALE GENOMIC DNA]</scope>
    <source>
        <strain evidence="3">TK-2024</strain>
        <tissue evidence="3">Old leaves</tissue>
    </source>
</reference>
<dbReference type="InterPro" id="IPR000719">
    <property type="entry name" value="Prot_kinase_dom"/>
</dbReference>
<dbReference type="EMBL" id="JBBPBN010000003">
    <property type="protein sequence ID" value="KAK9043702.1"/>
    <property type="molecule type" value="Genomic_DNA"/>
</dbReference>
<dbReference type="PROSITE" id="PS00108">
    <property type="entry name" value="PROTEIN_KINASE_ST"/>
    <property type="match status" value="1"/>
</dbReference>
<name>A0ABR2U2K8_9ROSI</name>
<dbReference type="PANTHER" id="PTHR27003">
    <property type="entry name" value="OS07G0166700 PROTEIN"/>
    <property type="match status" value="1"/>
</dbReference>